<dbReference type="GO" id="GO:0006412">
    <property type="term" value="P:translation"/>
    <property type="evidence" value="ECO:0007669"/>
    <property type="project" value="InterPro"/>
</dbReference>
<feature type="compositionally biased region" description="Pro residues" evidence="5">
    <location>
        <begin position="43"/>
        <end position="55"/>
    </location>
</feature>
<comment type="caution">
    <text evidence="6">The sequence shown here is derived from an EMBL/GenBank/DDBJ whole genome shotgun (WGS) entry which is preliminary data.</text>
</comment>
<dbReference type="Proteomes" id="UP001515480">
    <property type="component" value="Unassembled WGS sequence"/>
</dbReference>
<dbReference type="InterPro" id="IPR000589">
    <property type="entry name" value="Ribosomal_uS15"/>
</dbReference>
<dbReference type="SMART" id="SM01387">
    <property type="entry name" value="Ribosomal_S15"/>
    <property type="match status" value="1"/>
</dbReference>
<dbReference type="InterPro" id="IPR005290">
    <property type="entry name" value="Ribosomal_uS15_bac-type"/>
</dbReference>
<keyword evidence="7" id="KW-1185">Reference proteome</keyword>
<proteinExistence type="inferred from homology"/>
<sequence>MVPLALRRLALAPRRLPRGAFAPRTTPHGTARVCTRPLSDKISPPPPAGGSPTPVPRGSAAPALSSEPPLDVLWPLRHLRHELPAPLLQAFSRQNMSVPELRQLEVQEAIRRWQRFPGDTGSTEVQVAVLTQKIEATSSHSLRNRKDKAAKRYVSILVSQRARMLKYLRRKDRDMYKKVIEALGIRPSVLFDPTAPPAEKKVSRWFEKILAFKLLNSSEKAKLKQKLPRKLLSNKGKLLKRRERHLKRKWKAKRRHEMKVQAYLARAAEEGDAAAVGKKKKASAAAKK</sequence>
<dbReference type="HAMAP" id="MF_01343_B">
    <property type="entry name" value="Ribosomal_uS15_B"/>
    <property type="match status" value="1"/>
</dbReference>
<name>A0AB34JME1_PRYPA</name>
<organism evidence="6 7">
    <name type="scientific">Prymnesium parvum</name>
    <name type="common">Toxic golden alga</name>
    <dbReference type="NCBI Taxonomy" id="97485"/>
    <lineage>
        <taxon>Eukaryota</taxon>
        <taxon>Haptista</taxon>
        <taxon>Haptophyta</taxon>
        <taxon>Prymnesiophyceae</taxon>
        <taxon>Prymnesiales</taxon>
        <taxon>Prymnesiaceae</taxon>
        <taxon>Prymnesium</taxon>
    </lineage>
</organism>
<dbReference type="GO" id="GO:0005840">
    <property type="term" value="C:ribosome"/>
    <property type="evidence" value="ECO:0007669"/>
    <property type="project" value="UniProtKB-KW"/>
</dbReference>
<protein>
    <recommendedName>
        <fullName evidence="8">30S ribosomal protein S15</fullName>
    </recommendedName>
</protein>
<dbReference type="GO" id="GO:0003735">
    <property type="term" value="F:structural constituent of ribosome"/>
    <property type="evidence" value="ECO:0007669"/>
    <property type="project" value="InterPro"/>
</dbReference>
<feature type="region of interest" description="Disordered" evidence="5">
    <location>
        <begin position="268"/>
        <end position="288"/>
    </location>
</feature>
<dbReference type="NCBIfam" id="TIGR00952">
    <property type="entry name" value="S15_bact"/>
    <property type="match status" value="1"/>
</dbReference>
<evidence type="ECO:0000256" key="4">
    <source>
        <dbReference type="RuleBase" id="RU003919"/>
    </source>
</evidence>
<dbReference type="Gene3D" id="1.10.287.10">
    <property type="entry name" value="S15/NS1, RNA-binding"/>
    <property type="match status" value="1"/>
</dbReference>
<dbReference type="PANTHER" id="PTHR23321:SF26">
    <property type="entry name" value="SMALL RIBOSOMAL SUBUNIT PROTEIN US15M"/>
    <property type="match status" value="1"/>
</dbReference>
<feature type="compositionally biased region" description="Basic residues" evidence="5">
    <location>
        <begin position="277"/>
        <end position="288"/>
    </location>
</feature>
<comment type="similarity">
    <text evidence="1 4">Belongs to the universal ribosomal protein uS15 family.</text>
</comment>
<evidence type="ECO:0000256" key="5">
    <source>
        <dbReference type="SAM" id="MobiDB-lite"/>
    </source>
</evidence>
<keyword evidence="2 4" id="KW-0689">Ribosomal protein</keyword>
<evidence type="ECO:0000313" key="7">
    <source>
        <dbReference type="Proteomes" id="UP001515480"/>
    </source>
</evidence>
<evidence type="ECO:0000256" key="1">
    <source>
        <dbReference type="ARBA" id="ARBA00008434"/>
    </source>
</evidence>
<feature type="region of interest" description="Disordered" evidence="5">
    <location>
        <begin position="18"/>
        <end position="64"/>
    </location>
</feature>
<dbReference type="Pfam" id="PF00312">
    <property type="entry name" value="Ribosomal_S15"/>
    <property type="match status" value="1"/>
</dbReference>
<dbReference type="AlphaFoldDB" id="A0AB34JME1"/>
<evidence type="ECO:0000313" key="6">
    <source>
        <dbReference type="EMBL" id="KAL1522092.1"/>
    </source>
</evidence>
<dbReference type="PANTHER" id="PTHR23321">
    <property type="entry name" value="RIBOSOMAL PROTEIN S15, BACTERIAL AND ORGANELLAR"/>
    <property type="match status" value="1"/>
</dbReference>
<evidence type="ECO:0008006" key="8">
    <source>
        <dbReference type="Google" id="ProtNLM"/>
    </source>
</evidence>
<dbReference type="SUPFAM" id="SSF47060">
    <property type="entry name" value="S15/NS1 RNA-binding domain"/>
    <property type="match status" value="1"/>
</dbReference>
<dbReference type="CDD" id="cd00353">
    <property type="entry name" value="Ribosomal_S15p_S13e"/>
    <property type="match status" value="1"/>
</dbReference>
<evidence type="ECO:0000256" key="3">
    <source>
        <dbReference type="ARBA" id="ARBA00023274"/>
    </source>
</evidence>
<keyword evidence="3 4" id="KW-0687">Ribonucleoprotein</keyword>
<dbReference type="InterPro" id="IPR009068">
    <property type="entry name" value="uS15_NS1_RNA-bd_sf"/>
</dbReference>
<gene>
    <name evidence="6" type="ORF">AB1Y20_021735</name>
</gene>
<evidence type="ECO:0000256" key="2">
    <source>
        <dbReference type="ARBA" id="ARBA00022980"/>
    </source>
</evidence>
<dbReference type="EMBL" id="JBGBPQ010000007">
    <property type="protein sequence ID" value="KAL1522092.1"/>
    <property type="molecule type" value="Genomic_DNA"/>
</dbReference>
<dbReference type="GO" id="GO:1990904">
    <property type="term" value="C:ribonucleoprotein complex"/>
    <property type="evidence" value="ECO:0007669"/>
    <property type="project" value="UniProtKB-KW"/>
</dbReference>
<accession>A0AB34JME1</accession>
<reference evidence="6 7" key="1">
    <citation type="journal article" date="2024" name="Science">
        <title>Giant polyketide synthase enzymes in the biosynthesis of giant marine polyether toxins.</title>
        <authorList>
            <person name="Fallon T.R."/>
            <person name="Shende V.V."/>
            <person name="Wierzbicki I.H."/>
            <person name="Pendleton A.L."/>
            <person name="Watervoot N.F."/>
            <person name="Auber R.P."/>
            <person name="Gonzalez D.J."/>
            <person name="Wisecaver J.H."/>
            <person name="Moore B.S."/>
        </authorList>
    </citation>
    <scope>NUCLEOTIDE SEQUENCE [LARGE SCALE GENOMIC DNA]</scope>
    <source>
        <strain evidence="6 7">12B1</strain>
    </source>
</reference>
<dbReference type="GO" id="GO:0005737">
    <property type="term" value="C:cytoplasm"/>
    <property type="evidence" value="ECO:0007669"/>
    <property type="project" value="UniProtKB-ARBA"/>
</dbReference>